<dbReference type="InterPro" id="IPR029063">
    <property type="entry name" value="SAM-dependent_MTases_sf"/>
</dbReference>
<dbReference type="EMBL" id="JACSPM010000001">
    <property type="protein sequence ID" value="MBD8022840.1"/>
    <property type="molecule type" value="Genomic_DNA"/>
</dbReference>
<accession>A0ABR8X0H1</accession>
<keyword evidence="2" id="KW-0489">Methyltransferase</keyword>
<dbReference type="GO" id="GO:0032259">
    <property type="term" value="P:methylation"/>
    <property type="evidence" value="ECO:0007669"/>
    <property type="project" value="UniProtKB-KW"/>
</dbReference>
<dbReference type="RefSeq" id="WP_191764615.1">
    <property type="nucleotide sequence ID" value="NZ_JACSPM010000001.1"/>
</dbReference>
<reference evidence="2 3" key="1">
    <citation type="submission" date="2020-08" db="EMBL/GenBank/DDBJ databases">
        <title>A Genomic Blueprint of the Chicken Gut Microbiome.</title>
        <authorList>
            <person name="Gilroy R."/>
            <person name="Ravi A."/>
            <person name="Getino M."/>
            <person name="Pursley I."/>
            <person name="Horton D.L."/>
            <person name="Alikhan N.-F."/>
            <person name="Baker D."/>
            <person name="Gharbi K."/>
            <person name="Hall N."/>
            <person name="Watson M."/>
            <person name="Adriaenssens E.M."/>
            <person name="Foster-Nyarko E."/>
            <person name="Jarju S."/>
            <person name="Secka A."/>
            <person name="Antonio M."/>
            <person name="Oren A."/>
            <person name="Chaudhuri R."/>
            <person name="La Ragione R.M."/>
            <person name="Hildebrand F."/>
            <person name="Pallen M.J."/>
        </authorList>
    </citation>
    <scope>NUCLEOTIDE SEQUENCE [LARGE SCALE GENOMIC DNA]</scope>
    <source>
        <strain evidence="2 3">Sa1CUA4</strain>
    </source>
</reference>
<dbReference type="SUPFAM" id="SSF53335">
    <property type="entry name" value="S-adenosyl-L-methionine-dependent methyltransferases"/>
    <property type="match status" value="1"/>
</dbReference>
<keyword evidence="2" id="KW-0808">Transferase</keyword>
<protein>
    <submittedName>
        <fullName evidence="2">SAM-dependent methyltransferase</fullName>
    </submittedName>
</protein>
<dbReference type="Pfam" id="PF13649">
    <property type="entry name" value="Methyltransf_25"/>
    <property type="match status" value="1"/>
</dbReference>
<proteinExistence type="predicted"/>
<evidence type="ECO:0000259" key="1">
    <source>
        <dbReference type="Pfam" id="PF13649"/>
    </source>
</evidence>
<organism evidence="2 3">
    <name type="scientific">Microbacterium gallinarum</name>
    <dbReference type="NCBI Taxonomy" id="2762209"/>
    <lineage>
        <taxon>Bacteria</taxon>
        <taxon>Bacillati</taxon>
        <taxon>Actinomycetota</taxon>
        <taxon>Actinomycetes</taxon>
        <taxon>Micrococcales</taxon>
        <taxon>Microbacteriaceae</taxon>
        <taxon>Microbacterium</taxon>
    </lineage>
</organism>
<keyword evidence="3" id="KW-1185">Reference proteome</keyword>
<feature type="domain" description="Methyltransferase" evidence="1">
    <location>
        <begin position="41"/>
        <end position="138"/>
    </location>
</feature>
<dbReference type="Proteomes" id="UP000602532">
    <property type="component" value="Unassembled WGS sequence"/>
</dbReference>
<dbReference type="InterPro" id="IPR041698">
    <property type="entry name" value="Methyltransf_25"/>
</dbReference>
<evidence type="ECO:0000313" key="3">
    <source>
        <dbReference type="Proteomes" id="UP000602532"/>
    </source>
</evidence>
<gene>
    <name evidence="2" type="ORF">H9622_04450</name>
</gene>
<evidence type="ECO:0000313" key="2">
    <source>
        <dbReference type="EMBL" id="MBD8022840.1"/>
    </source>
</evidence>
<dbReference type="Gene3D" id="3.40.50.150">
    <property type="entry name" value="Vaccinia Virus protein VP39"/>
    <property type="match status" value="1"/>
</dbReference>
<sequence length="269" mass="29055">MSVVIPVSADWLTLRERADAASRSRALATRAARMLRPPFTVHDLGSGTGSMVRWLAPLLPGPQTWVLHDWNPALLEHAARADAHDADGGPITMRTRVGELEHLRAADVEGASLVTASALLDVLAADEVEAIVDACVAVGTPALFGLSVNGRVELDPLDPGDRVFEAAFNDHQRRVVEGRRLLGPDAVLVTADLFRSRGWSVRVADSPWTLSSADGALVAEWLDGWLAAAVAERPALQEWADEYSRSRSAQLAAGRLRVVVHHEDLLAWP</sequence>
<dbReference type="GO" id="GO:0008168">
    <property type="term" value="F:methyltransferase activity"/>
    <property type="evidence" value="ECO:0007669"/>
    <property type="project" value="UniProtKB-KW"/>
</dbReference>
<name>A0ABR8X0H1_9MICO</name>
<comment type="caution">
    <text evidence="2">The sequence shown here is derived from an EMBL/GenBank/DDBJ whole genome shotgun (WGS) entry which is preliminary data.</text>
</comment>